<organism evidence="2 3">
    <name type="scientific">Trichonephila inaurata madagascariensis</name>
    <dbReference type="NCBI Taxonomy" id="2747483"/>
    <lineage>
        <taxon>Eukaryota</taxon>
        <taxon>Metazoa</taxon>
        <taxon>Ecdysozoa</taxon>
        <taxon>Arthropoda</taxon>
        <taxon>Chelicerata</taxon>
        <taxon>Arachnida</taxon>
        <taxon>Araneae</taxon>
        <taxon>Araneomorphae</taxon>
        <taxon>Entelegynae</taxon>
        <taxon>Araneoidea</taxon>
        <taxon>Nephilidae</taxon>
        <taxon>Trichonephila</taxon>
        <taxon>Trichonephila inaurata</taxon>
    </lineage>
</organism>
<evidence type="ECO:0000313" key="2">
    <source>
        <dbReference type="EMBL" id="GFY56220.1"/>
    </source>
</evidence>
<dbReference type="EMBL" id="BMAV01010837">
    <property type="protein sequence ID" value="GFY56220.1"/>
    <property type="molecule type" value="Genomic_DNA"/>
</dbReference>
<feature type="region of interest" description="Disordered" evidence="1">
    <location>
        <begin position="1"/>
        <end position="23"/>
    </location>
</feature>
<evidence type="ECO:0000313" key="3">
    <source>
        <dbReference type="Proteomes" id="UP000886998"/>
    </source>
</evidence>
<dbReference type="OrthoDB" id="6419491at2759"/>
<keyword evidence="3" id="KW-1185">Reference proteome</keyword>
<dbReference type="Proteomes" id="UP000886998">
    <property type="component" value="Unassembled WGS sequence"/>
</dbReference>
<name>A0A8X7C5A6_9ARAC</name>
<sequence length="122" mass="13550">MGNTATPTVSTTANNRESRSLDASKNLDELVKSMIRFSRAMESDECIQMTICKVVSGDDSAPKSEYARKVASVIPHLFKDDRLDDLEIKRIVDAARKGKCSDVCKNSTVIPKKDKKNINMLL</sequence>
<evidence type="ECO:0000256" key="1">
    <source>
        <dbReference type="SAM" id="MobiDB-lite"/>
    </source>
</evidence>
<proteinExistence type="predicted"/>
<protein>
    <submittedName>
        <fullName evidence="2">Uncharacterized protein</fullName>
    </submittedName>
</protein>
<dbReference type="AlphaFoldDB" id="A0A8X7C5A6"/>
<accession>A0A8X7C5A6</accession>
<comment type="caution">
    <text evidence="2">The sequence shown here is derived from an EMBL/GenBank/DDBJ whole genome shotgun (WGS) entry which is preliminary data.</text>
</comment>
<feature type="compositionally biased region" description="Polar residues" evidence="1">
    <location>
        <begin position="1"/>
        <end position="15"/>
    </location>
</feature>
<reference evidence="2" key="1">
    <citation type="submission" date="2020-08" db="EMBL/GenBank/DDBJ databases">
        <title>Multicomponent nature underlies the extraordinary mechanical properties of spider dragline silk.</title>
        <authorList>
            <person name="Kono N."/>
            <person name="Nakamura H."/>
            <person name="Mori M."/>
            <person name="Yoshida Y."/>
            <person name="Ohtoshi R."/>
            <person name="Malay A.D."/>
            <person name="Moran D.A.P."/>
            <person name="Tomita M."/>
            <person name="Numata K."/>
            <person name="Arakawa K."/>
        </authorList>
    </citation>
    <scope>NUCLEOTIDE SEQUENCE</scope>
</reference>
<gene>
    <name evidence="2" type="primary">AVEN_91504_1</name>
    <name evidence="2" type="ORF">TNIN_459841</name>
</gene>